<protein>
    <submittedName>
        <fullName evidence="1">Uncharacterized protein</fullName>
    </submittedName>
</protein>
<dbReference type="Proteomes" id="UP001604336">
    <property type="component" value="Unassembled WGS sequence"/>
</dbReference>
<reference evidence="2" key="1">
    <citation type="submission" date="2024-07" db="EMBL/GenBank/DDBJ databases">
        <title>Two chromosome-level genome assemblies of Korean endemic species Abeliophyllum distichum and Forsythia ovata (Oleaceae).</title>
        <authorList>
            <person name="Jang H."/>
        </authorList>
    </citation>
    <scope>NUCLEOTIDE SEQUENCE [LARGE SCALE GENOMIC DNA]</scope>
</reference>
<dbReference type="AlphaFoldDB" id="A0ABD1QNQ2"/>
<comment type="caution">
    <text evidence="1">The sequence shown here is derived from an EMBL/GenBank/DDBJ whole genome shotgun (WGS) entry which is preliminary data.</text>
</comment>
<name>A0ABD1QNQ2_9LAMI</name>
<evidence type="ECO:0000313" key="1">
    <source>
        <dbReference type="EMBL" id="KAL2476559.1"/>
    </source>
</evidence>
<evidence type="ECO:0000313" key="2">
    <source>
        <dbReference type="Proteomes" id="UP001604336"/>
    </source>
</evidence>
<dbReference type="EMBL" id="JBFOLK010000011">
    <property type="protein sequence ID" value="KAL2476559.1"/>
    <property type="molecule type" value="Genomic_DNA"/>
</dbReference>
<sequence length="150" mass="17149">MDISVVIENSFSEMSHDVLNDIEFSDIDSALLESFLEESPMEGGDDEMLRNVIQSLEEDISDHNSIPETYEGRYVDDCPSLDLDLMDSCSTSSDSFDFSWNTDDMTNYLMEHGAEQFVGIEDYSQDYGVPLEETGYISLWQETYQYTTYG</sequence>
<dbReference type="PANTHER" id="PTHR37611">
    <property type="entry name" value="VIRUS-SPECIFIC-SIGNALING-PATHWAY REGULATED PROTEIN-RELATED"/>
    <property type="match status" value="1"/>
</dbReference>
<organism evidence="1 2">
    <name type="scientific">Abeliophyllum distichum</name>
    <dbReference type="NCBI Taxonomy" id="126358"/>
    <lineage>
        <taxon>Eukaryota</taxon>
        <taxon>Viridiplantae</taxon>
        <taxon>Streptophyta</taxon>
        <taxon>Embryophyta</taxon>
        <taxon>Tracheophyta</taxon>
        <taxon>Spermatophyta</taxon>
        <taxon>Magnoliopsida</taxon>
        <taxon>eudicotyledons</taxon>
        <taxon>Gunneridae</taxon>
        <taxon>Pentapetalae</taxon>
        <taxon>asterids</taxon>
        <taxon>lamiids</taxon>
        <taxon>Lamiales</taxon>
        <taxon>Oleaceae</taxon>
        <taxon>Forsythieae</taxon>
        <taxon>Abeliophyllum</taxon>
    </lineage>
</organism>
<proteinExistence type="predicted"/>
<dbReference type="PANTHER" id="PTHR37611:SF2">
    <property type="entry name" value="VIRUS-SPECIFIC-SIGNALING-PATHWAY REGULATED PROTEIN-RELATED"/>
    <property type="match status" value="1"/>
</dbReference>
<accession>A0ABD1QNQ2</accession>
<gene>
    <name evidence="1" type="ORF">Adt_37295</name>
</gene>
<keyword evidence="2" id="KW-1185">Reference proteome</keyword>